<evidence type="ECO:0000313" key="1">
    <source>
        <dbReference type="EMBL" id="SVD49835.1"/>
    </source>
</evidence>
<feature type="non-terminal residue" evidence="1">
    <location>
        <position position="33"/>
    </location>
</feature>
<dbReference type="AlphaFoldDB" id="A0A382VUX6"/>
<organism evidence="1">
    <name type="scientific">marine metagenome</name>
    <dbReference type="NCBI Taxonomy" id="408172"/>
    <lineage>
        <taxon>unclassified sequences</taxon>
        <taxon>metagenomes</taxon>
        <taxon>ecological metagenomes</taxon>
    </lineage>
</organism>
<accession>A0A382VUX6</accession>
<proteinExistence type="predicted"/>
<sequence length="33" mass="3593">MNLKNLFLAIFVIAIQIPNTANALLGPIKITLN</sequence>
<reference evidence="1" key="1">
    <citation type="submission" date="2018-05" db="EMBL/GenBank/DDBJ databases">
        <authorList>
            <person name="Lanie J.A."/>
            <person name="Ng W.-L."/>
            <person name="Kazmierczak K.M."/>
            <person name="Andrzejewski T.M."/>
            <person name="Davidsen T.M."/>
            <person name="Wayne K.J."/>
            <person name="Tettelin H."/>
            <person name="Glass J.I."/>
            <person name="Rusch D."/>
            <person name="Podicherti R."/>
            <person name="Tsui H.-C.T."/>
            <person name="Winkler M.E."/>
        </authorList>
    </citation>
    <scope>NUCLEOTIDE SEQUENCE</scope>
</reference>
<gene>
    <name evidence="1" type="ORF">METZ01_LOCUS402689</name>
</gene>
<dbReference type="EMBL" id="UINC01154508">
    <property type="protein sequence ID" value="SVD49835.1"/>
    <property type="molecule type" value="Genomic_DNA"/>
</dbReference>
<protein>
    <submittedName>
        <fullName evidence="1">Uncharacterized protein</fullName>
    </submittedName>
</protein>
<name>A0A382VUX6_9ZZZZ</name>